<dbReference type="NCBIfam" id="NF033816">
    <property type="entry name" value="Cj0069_fam"/>
    <property type="match status" value="1"/>
</dbReference>
<dbReference type="SUPFAM" id="SSF56059">
    <property type="entry name" value="Glutathione synthetase ATP-binding domain-like"/>
    <property type="match status" value="1"/>
</dbReference>
<name>A0AAD9N7U2_9ANNE</name>
<reference evidence="2" key="1">
    <citation type="journal article" date="2023" name="Mol. Biol. Evol.">
        <title>Third-Generation Sequencing Reveals the Adaptive Role of the Epigenome in Three Deep-Sea Polychaetes.</title>
        <authorList>
            <person name="Perez M."/>
            <person name="Aroh O."/>
            <person name="Sun Y."/>
            <person name="Lan Y."/>
            <person name="Juniper S.K."/>
            <person name="Young C.R."/>
            <person name="Angers B."/>
            <person name="Qian P.Y."/>
        </authorList>
    </citation>
    <scope>NUCLEOTIDE SEQUENCE</scope>
    <source>
        <strain evidence="2">P08H-3</strain>
    </source>
</reference>
<sequence>MITDRVISIYKSGQYASLTEISTFRKSKERMGKFKRVLVMEVESAKDKNPETPGGKYRRDTPWLVESFKKKGVESDILFITNVDSADSLASRYPDTAFLGRVNPMDYPGVISLNEYIAILSGLDKKGLLFGPIPEHMDRLGSKMILYELRDTTMGVEGVLLHLYDNMKKNAGEVDKILPKGGPPRVLKMMRGSTGLGVWKLENKSDDIMVLTDAYTQKTEDVRRDEVLTKFCQLCQEDAISMPFLPLIKEGEFRFLMSKGKILEIVHKRPVDENAFTATLRSGAVYTILDPNQHRKMVDAVEKWAQDIKIIMKLDDIPYWWSVDCIEADGYNDKQIPSSNPGRHLVLSEINCSCLGLVADTSEEAKQKGMRFADMIADICLH</sequence>
<keyword evidence="3" id="KW-1185">Reference proteome</keyword>
<feature type="domain" description="DUF6815" evidence="1">
    <location>
        <begin position="250"/>
        <end position="356"/>
    </location>
</feature>
<comment type="caution">
    <text evidence="2">The sequence shown here is derived from an EMBL/GenBank/DDBJ whole genome shotgun (WGS) entry which is preliminary data.</text>
</comment>
<evidence type="ECO:0000313" key="3">
    <source>
        <dbReference type="Proteomes" id="UP001208570"/>
    </source>
</evidence>
<dbReference type="AlphaFoldDB" id="A0AAD9N7U2"/>
<dbReference type="Pfam" id="PF20668">
    <property type="entry name" value="DUF6815"/>
    <property type="match status" value="1"/>
</dbReference>
<gene>
    <name evidence="2" type="ORF">LSH36_174g03060</name>
</gene>
<organism evidence="2 3">
    <name type="scientific">Paralvinella palmiformis</name>
    <dbReference type="NCBI Taxonomy" id="53620"/>
    <lineage>
        <taxon>Eukaryota</taxon>
        <taxon>Metazoa</taxon>
        <taxon>Spiralia</taxon>
        <taxon>Lophotrochozoa</taxon>
        <taxon>Annelida</taxon>
        <taxon>Polychaeta</taxon>
        <taxon>Sedentaria</taxon>
        <taxon>Canalipalpata</taxon>
        <taxon>Terebellida</taxon>
        <taxon>Terebelliformia</taxon>
        <taxon>Alvinellidae</taxon>
        <taxon>Paralvinella</taxon>
    </lineage>
</organism>
<dbReference type="InterPro" id="IPR049212">
    <property type="entry name" value="DUF6815"/>
</dbReference>
<accession>A0AAD9N7U2</accession>
<dbReference type="EMBL" id="JAODUP010000174">
    <property type="protein sequence ID" value="KAK2158231.1"/>
    <property type="molecule type" value="Genomic_DNA"/>
</dbReference>
<protein>
    <recommendedName>
        <fullName evidence="1">DUF6815 domain-containing protein</fullName>
    </recommendedName>
</protein>
<evidence type="ECO:0000313" key="2">
    <source>
        <dbReference type="EMBL" id="KAK2158231.1"/>
    </source>
</evidence>
<proteinExistence type="predicted"/>
<evidence type="ECO:0000259" key="1">
    <source>
        <dbReference type="Pfam" id="PF20668"/>
    </source>
</evidence>
<dbReference type="Proteomes" id="UP001208570">
    <property type="component" value="Unassembled WGS sequence"/>
</dbReference>